<dbReference type="RefSeq" id="WP_025048633.1">
    <property type="nucleotide sequence ID" value="NZ_QBKU01000010.1"/>
</dbReference>
<name>A0A2T6CBA3_9RHOB</name>
<keyword evidence="1" id="KW-0732">Signal</keyword>
<reference evidence="3 4" key="1">
    <citation type="submission" date="2018-04" db="EMBL/GenBank/DDBJ databases">
        <title>Genomic Encyclopedia of Archaeal and Bacterial Type Strains, Phase II (KMG-II): from individual species to whole genera.</title>
        <authorList>
            <person name="Goeker M."/>
        </authorList>
    </citation>
    <scope>NUCLEOTIDE SEQUENCE [LARGE SCALE GENOMIC DNA]</scope>
    <source>
        <strain evidence="3 4">DSM 12244</strain>
    </source>
</reference>
<feature type="domain" description="DUF2147" evidence="2">
    <location>
        <begin position="32"/>
        <end position="133"/>
    </location>
</feature>
<sequence>MTVFRVIAASACAAVLGSAALAQSAQVEVPLGLWKSEPDRRGIVLNVRTKPCGRSMCGRVERVKDRRGYDTPSTMVGQKVLWDLKPQPDGSFLGKMVDSQGNWLSETRIEARSGKLHLRTCGDDGCQDLVWKRLR</sequence>
<dbReference type="EMBL" id="QBKU01000010">
    <property type="protein sequence ID" value="PTX72782.1"/>
    <property type="molecule type" value="Genomic_DNA"/>
</dbReference>
<proteinExistence type="predicted"/>
<evidence type="ECO:0000313" key="4">
    <source>
        <dbReference type="Proteomes" id="UP000244092"/>
    </source>
</evidence>
<evidence type="ECO:0000256" key="1">
    <source>
        <dbReference type="SAM" id="SignalP"/>
    </source>
</evidence>
<dbReference type="Proteomes" id="UP000244092">
    <property type="component" value="Unassembled WGS sequence"/>
</dbReference>
<comment type="caution">
    <text evidence="3">The sequence shown here is derived from an EMBL/GenBank/DDBJ whole genome shotgun (WGS) entry which is preliminary data.</text>
</comment>
<evidence type="ECO:0000313" key="3">
    <source>
        <dbReference type="EMBL" id="PTX72782.1"/>
    </source>
</evidence>
<dbReference type="Pfam" id="PF09917">
    <property type="entry name" value="DUF2147"/>
    <property type="match status" value="1"/>
</dbReference>
<organism evidence="3 4">
    <name type="scientific">Sulfitobacter mediterraneus</name>
    <dbReference type="NCBI Taxonomy" id="83219"/>
    <lineage>
        <taxon>Bacteria</taxon>
        <taxon>Pseudomonadati</taxon>
        <taxon>Pseudomonadota</taxon>
        <taxon>Alphaproteobacteria</taxon>
        <taxon>Rhodobacterales</taxon>
        <taxon>Roseobacteraceae</taxon>
        <taxon>Sulfitobacter</taxon>
    </lineage>
</organism>
<protein>
    <submittedName>
        <fullName evidence="3">Uncharacterized protein (DUF2147 family)</fullName>
    </submittedName>
</protein>
<dbReference type="AlphaFoldDB" id="A0A2T6CBA3"/>
<accession>A0A2T6CBA3</accession>
<dbReference type="InterPro" id="IPR019223">
    <property type="entry name" value="DUF2147"/>
</dbReference>
<dbReference type="OrthoDB" id="9811671at2"/>
<evidence type="ECO:0000259" key="2">
    <source>
        <dbReference type="Pfam" id="PF09917"/>
    </source>
</evidence>
<gene>
    <name evidence="3" type="ORF">C8N31_11040</name>
</gene>
<feature type="signal peptide" evidence="1">
    <location>
        <begin position="1"/>
        <end position="24"/>
    </location>
</feature>
<feature type="chain" id="PRO_5015632414" evidence="1">
    <location>
        <begin position="25"/>
        <end position="135"/>
    </location>
</feature>